<evidence type="ECO:0000313" key="3">
    <source>
        <dbReference type="EMBL" id="TFK35940.1"/>
    </source>
</evidence>
<protein>
    <recommendedName>
        <fullName evidence="2">DUF6593 domain-containing protein</fullName>
    </recommendedName>
</protein>
<reference evidence="3 4" key="1">
    <citation type="journal article" date="2019" name="Nat. Ecol. Evol.">
        <title>Megaphylogeny resolves global patterns of mushroom evolution.</title>
        <authorList>
            <person name="Varga T."/>
            <person name="Krizsan K."/>
            <person name="Foldi C."/>
            <person name="Dima B."/>
            <person name="Sanchez-Garcia M."/>
            <person name="Sanchez-Ramirez S."/>
            <person name="Szollosi G.J."/>
            <person name="Szarkandi J.G."/>
            <person name="Papp V."/>
            <person name="Albert L."/>
            <person name="Andreopoulos W."/>
            <person name="Angelini C."/>
            <person name="Antonin V."/>
            <person name="Barry K.W."/>
            <person name="Bougher N.L."/>
            <person name="Buchanan P."/>
            <person name="Buyck B."/>
            <person name="Bense V."/>
            <person name="Catcheside P."/>
            <person name="Chovatia M."/>
            <person name="Cooper J."/>
            <person name="Damon W."/>
            <person name="Desjardin D."/>
            <person name="Finy P."/>
            <person name="Geml J."/>
            <person name="Haridas S."/>
            <person name="Hughes K."/>
            <person name="Justo A."/>
            <person name="Karasinski D."/>
            <person name="Kautmanova I."/>
            <person name="Kiss B."/>
            <person name="Kocsube S."/>
            <person name="Kotiranta H."/>
            <person name="LaButti K.M."/>
            <person name="Lechner B.E."/>
            <person name="Liimatainen K."/>
            <person name="Lipzen A."/>
            <person name="Lukacs Z."/>
            <person name="Mihaltcheva S."/>
            <person name="Morgado L.N."/>
            <person name="Niskanen T."/>
            <person name="Noordeloos M.E."/>
            <person name="Ohm R.A."/>
            <person name="Ortiz-Santana B."/>
            <person name="Ovrebo C."/>
            <person name="Racz N."/>
            <person name="Riley R."/>
            <person name="Savchenko A."/>
            <person name="Shiryaev A."/>
            <person name="Soop K."/>
            <person name="Spirin V."/>
            <person name="Szebenyi C."/>
            <person name="Tomsovsky M."/>
            <person name="Tulloss R.E."/>
            <person name="Uehling J."/>
            <person name="Grigoriev I.V."/>
            <person name="Vagvolgyi C."/>
            <person name="Papp T."/>
            <person name="Martin F.M."/>
            <person name="Miettinen O."/>
            <person name="Hibbett D.S."/>
            <person name="Nagy L.G."/>
        </authorList>
    </citation>
    <scope>NUCLEOTIDE SEQUENCE [LARGE SCALE GENOMIC DNA]</scope>
    <source>
        <strain evidence="3 4">CBS 166.37</strain>
    </source>
</reference>
<organism evidence="3 4">
    <name type="scientific">Crucibulum laeve</name>
    <dbReference type="NCBI Taxonomy" id="68775"/>
    <lineage>
        <taxon>Eukaryota</taxon>
        <taxon>Fungi</taxon>
        <taxon>Dikarya</taxon>
        <taxon>Basidiomycota</taxon>
        <taxon>Agaricomycotina</taxon>
        <taxon>Agaricomycetes</taxon>
        <taxon>Agaricomycetidae</taxon>
        <taxon>Agaricales</taxon>
        <taxon>Agaricineae</taxon>
        <taxon>Nidulariaceae</taxon>
        <taxon>Crucibulum</taxon>
    </lineage>
</organism>
<proteinExistence type="predicted"/>
<dbReference type="AlphaFoldDB" id="A0A5C3LSP3"/>
<gene>
    <name evidence="3" type="ORF">BDQ12DRAFT_756510</name>
</gene>
<dbReference type="Pfam" id="PF20236">
    <property type="entry name" value="DUF6593"/>
    <property type="match status" value="1"/>
</dbReference>
<evidence type="ECO:0000313" key="4">
    <source>
        <dbReference type="Proteomes" id="UP000308652"/>
    </source>
</evidence>
<evidence type="ECO:0000256" key="1">
    <source>
        <dbReference type="SAM" id="MobiDB-lite"/>
    </source>
</evidence>
<sequence length="203" mass="22198">MHTNNPYAQAGWHNPANPLAYSQRHSTSATTPPTFGALPAASNALPTILEFKFTSYNPDIMNCLVYGPRNAQYFTISTDDTFPDTTTISKQGSQVVAVIEWHRHPIVEVKGQIPKQRAAQWMPLSENQSSREMNVNGKQFAWVPQGSSLQLFGTGTTSAQQYAKLIRGAQSLTLQLSTEAIQTGILEASVVAALLLQSGRHID</sequence>
<name>A0A5C3LSP3_9AGAR</name>
<feature type="compositionally biased region" description="Polar residues" evidence="1">
    <location>
        <begin position="23"/>
        <end position="33"/>
    </location>
</feature>
<dbReference type="InterPro" id="IPR046528">
    <property type="entry name" value="DUF6593"/>
</dbReference>
<dbReference type="EMBL" id="ML213617">
    <property type="protein sequence ID" value="TFK35940.1"/>
    <property type="molecule type" value="Genomic_DNA"/>
</dbReference>
<keyword evidence="4" id="KW-1185">Reference proteome</keyword>
<feature type="region of interest" description="Disordered" evidence="1">
    <location>
        <begin position="1"/>
        <end position="33"/>
    </location>
</feature>
<dbReference type="Proteomes" id="UP000308652">
    <property type="component" value="Unassembled WGS sequence"/>
</dbReference>
<dbReference type="OrthoDB" id="3191568at2759"/>
<evidence type="ECO:0000259" key="2">
    <source>
        <dbReference type="Pfam" id="PF20236"/>
    </source>
</evidence>
<feature type="domain" description="DUF6593" evidence="2">
    <location>
        <begin position="63"/>
        <end position="200"/>
    </location>
</feature>
<dbReference type="STRING" id="68775.A0A5C3LSP3"/>
<accession>A0A5C3LSP3</accession>